<reference evidence="2 3" key="1">
    <citation type="submission" date="2018-04" db="EMBL/GenBank/DDBJ databases">
        <title>Genomic Encyclopedia of Type Strains, Phase III (KMG-III): the genomes of soil and plant-associated and newly described type strains.</title>
        <authorList>
            <person name="Whitman W."/>
        </authorList>
    </citation>
    <scope>NUCLEOTIDE SEQUENCE [LARGE SCALE GENOMIC DNA]</scope>
    <source>
        <strain evidence="2 3">KA25</strain>
    </source>
</reference>
<feature type="region of interest" description="Disordered" evidence="1">
    <location>
        <begin position="22"/>
        <end position="42"/>
    </location>
</feature>
<keyword evidence="3" id="KW-1185">Reference proteome</keyword>
<evidence type="ECO:0000256" key="1">
    <source>
        <dbReference type="SAM" id="MobiDB-lite"/>
    </source>
</evidence>
<protein>
    <submittedName>
        <fullName evidence="2">Uncharacterized protein</fullName>
    </submittedName>
</protein>
<evidence type="ECO:0000313" key="2">
    <source>
        <dbReference type="EMBL" id="PTR12965.1"/>
    </source>
</evidence>
<comment type="caution">
    <text evidence="2">The sequence shown here is derived from an EMBL/GenBank/DDBJ whole genome shotgun (WGS) entry which is preliminary data.</text>
</comment>
<sequence length="69" mass="7336">MTDRAPAPETLAAQALGRIDGATGALIPPIHPSTTDERDADTGYSRAIAGIARAAGRGWRWIPPWARRS</sequence>
<organism evidence="2 3">
    <name type="scientific">Cereibacter azotoformans</name>
    <dbReference type="NCBI Taxonomy" id="43057"/>
    <lineage>
        <taxon>Bacteria</taxon>
        <taxon>Pseudomonadati</taxon>
        <taxon>Pseudomonadota</taxon>
        <taxon>Alphaproteobacteria</taxon>
        <taxon>Rhodobacterales</taxon>
        <taxon>Paracoccaceae</taxon>
        <taxon>Cereibacter</taxon>
    </lineage>
</organism>
<evidence type="ECO:0000313" key="3">
    <source>
        <dbReference type="Proteomes" id="UP000244060"/>
    </source>
</evidence>
<accession>A0A2T5JTG2</accession>
<name>A0A2T5JTG2_9RHOB</name>
<dbReference type="RefSeq" id="WP_117345104.1">
    <property type="nucleotide sequence ID" value="NZ_CP090022.1"/>
</dbReference>
<dbReference type="AlphaFoldDB" id="A0A2T5JTG2"/>
<proteinExistence type="predicted"/>
<gene>
    <name evidence="2" type="ORF">C8J28_12322</name>
</gene>
<dbReference type="EMBL" id="QAOT01000023">
    <property type="protein sequence ID" value="PTR12965.1"/>
    <property type="molecule type" value="Genomic_DNA"/>
</dbReference>
<dbReference type="Proteomes" id="UP000244060">
    <property type="component" value="Unassembled WGS sequence"/>
</dbReference>